<dbReference type="PRINTS" id="PR00261">
    <property type="entry name" value="LDLRECEPTOR"/>
</dbReference>
<evidence type="ECO:0000256" key="2">
    <source>
        <dbReference type="PROSITE-ProRule" id="PRU00124"/>
    </source>
</evidence>
<comment type="caution">
    <text evidence="2">Lacks conserved residue(s) required for the propagation of feature annotation.</text>
</comment>
<evidence type="ECO:0000256" key="1">
    <source>
        <dbReference type="ARBA" id="ARBA00023157"/>
    </source>
</evidence>
<protein>
    <submittedName>
        <fullName evidence="3">Uncharacterized protein</fullName>
    </submittedName>
</protein>
<keyword evidence="1" id="KW-1015">Disulfide bond</keyword>
<evidence type="ECO:0000313" key="5">
    <source>
        <dbReference type="Proteomes" id="UP000663854"/>
    </source>
</evidence>
<dbReference type="InterPro" id="IPR051221">
    <property type="entry name" value="LDLR-related"/>
</dbReference>
<dbReference type="GO" id="GO:0005886">
    <property type="term" value="C:plasma membrane"/>
    <property type="evidence" value="ECO:0007669"/>
    <property type="project" value="TreeGrafter"/>
</dbReference>
<dbReference type="Proteomes" id="UP000663870">
    <property type="component" value="Unassembled WGS sequence"/>
</dbReference>
<dbReference type="EMBL" id="CAJNOH010001061">
    <property type="protein sequence ID" value="CAF1170427.1"/>
    <property type="molecule type" value="Genomic_DNA"/>
</dbReference>
<dbReference type="AlphaFoldDB" id="A0A814U663"/>
<reference evidence="3" key="1">
    <citation type="submission" date="2021-02" db="EMBL/GenBank/DDBJ databases">
        <authorList>
            <person name="Nowell W R."/>
        </authorList>
    </citation>
    <scope>NUCLEOTIDE SEQUENCE</scope>
</reference>
<organism evidence="3 5">
    <name type="scientific">Rotaria sordida</name>
    <dbReference type="NCBI Taxonomy" id="392033"/>
    <lineage>
        <taxon>Eukaryota</taxon>
        <taxon>Metazoa</taxon>
        <taxon>Spiralia</taxon>
        <taxon>Gnathifera</taxon>
        <taxon>Rotifera</taxon>
        <taxon>Eurotatoria</taxon>
        <taxon>Bdelloidea</taxon>
        <taxon>Philodinida</taxon>
        <taxon>Philodinidae</taxon>
        <taxon>Rotaria</taxon>
    </lineage>
</organism>
<sequence>MVPVLPVIQSYAQFGYWTNITIIYGSFGRIPLPDFVCYDIQRCPFPPDFQINNLTCLHLTDIGSIDINYMIIPFHMCSPLYESGNETHCFDRSLFHCPNTTKCISKHRLLDGIADCLNGSDETYTQSCHLNHPYRFRCPSENKCLSPVLMRDSKEHCRHGEDERYSYKQKLPYQNLCDGYTHLPAAHTDRENETDETNCEQWPCNNQYTQCDMAWTCPNGADQINCNPTSKCYPDHHECVSPITFKVICLPMNDTGNDG</sequence>
<evidence type="ECO:0000313" key="4">
    <source>
        <dbReference type="EMBL" id="CAF1424145.1"/>
    </source>
</evidence>
<dbReference type="SMART" id="SM00192">
    <property type="entry name" value="LDLa"/>
    <property type="match status" value="2"/>
</dbReference>
<name>A0A814U663_9BILA</name>
<accession>A0A814U663</accession>
<gene>
    <name evidence="4" type="ORF">JXQ802_LOCUS36040</name>
    <name evidence="3" type="ORF">PYM288_LOCUS23244</name>
</gene>
<dbReference type="PROSITE" id="PS50068">
    <property type="entry name" value="LDLRA_2"/>
    <property type="match status" value="1"/>
</dbReference>
<dbReference type="InterPro" id="IPR002172">
    <property type="entry name" value="LDrepeatLR_classA_rpt"/>
</dbReference>
<evidence type="ECO:0000313" key="3">
    <source>
        <dbReference type="EMBL" id="CAF1170427.1"/>
    </source>
</evidence>
<evidence type="ECO:0000313" key="6">
    <source>
        <dbReference type="Proteomes" id="UP000663870"/>
    </source>
</evidence>
<dbReference type="PANTHER" id="PTHR22722">
    <property type="entry name" value="LOW-DENSITY LIPOPROTEIN RECEPTOR-RELATED PROTEIN 2-RELATED"/>
    <property type="match status" value="1"/>
</dbReference>
<dbReference type="InterPro" id="IPR036055">
    <property type="entry name" value="LDL_receptor-like_sf"/>
</dbReference>
<dbReference type="CDD" id="cd00112">
    <property type="entry name" value="LDLa"/>
    <property type="match status" value="1"/>
</dbReference>
<dbReference type="Gene3D" id="4.10.400.10">
    <property type="entry name" value="Low-density Lipoprotein Receptor"/>
    <property type="match status" value="1"/>
</dbReference>
<dbReference type="GO" id="GO:0043235">
    <property type="term" value="C:receptor complex"/>
    <property type="evidence" value="ECO:0007669"/>
    <property type="project" value="TreeGrafter"/>
</dbReference>
<dbReference type="Proteomes" id="UP000663854">
    <property type="component" value="Unassembled WGS sequence"/>
</dbReference>
<dbReference type="EMBL" id="CAJNOL010001822">
    <property type="protein sequence ID" value="CAF1424145.1"/>
    <property type="molecule type" value="Genomic_DNA"/>
</dbReference>
<keyword evidence="6" id="KW-1185">Reference proteome</keyword>
<proteinExistence type="predicted"/>
<dbReference type="Pfam" id="PF00057">
    <property type="entry name" value="Ldl_recept_a"/>
    <property type="match status" value="1"/>
</dbReference>
<comment type="caution">
    <text evidence="3">The sequence shown here is derived from an EMBL/GenBank/DDBJ whole genome shotgun (WGS) entry which is preliminary data.</text>
</comment>
<dbReference type="SUPFAM" id="SSF57424">
    <property type="entry name" value="LDL receptor-like module"/>
    <property type="match status" value="1"/>
</dbReference>